<dbReference type="KEGG" id="bpro:PMF13cell1_03042"/>
<dbReference type="AlphaFoldDB" id="A0A4P6M1W4"/>
<dbReference type="PROSITE" id="PS52050">
    <property type="entry name" value="WYL"/>
    <property type="match status" value="1"/>
</dbReference>
<dbReference type="RefSeq" id="WP_130181258.1">
    <property type="nucleotide sequence ID" value="NZ_CP035945.1"/>
</dbReference>
<gene>
    <name evidence="1" type="ORF">PMF13cell1_03042</name>
</gene>
<accession>A0A4P6M1W4</accession>
<protein>
    <submittedName>
        <fullName evidence="1">Uncharacterized protein</fullName>
    </submittedName>
</protein>
<dbReference type="Proteomes" id="UP000289794">
    <property type="component" value="Chromosome"/>
</dbReference>
<reference evidence="1 2" key="1">
    <citation type="submission" date="2019-01" db="EMBL/GenBank/DDBJ databases">
        <title>PMF-metabolizing Aryl O-demethylase.</title>
        <authorList>
            <person name="Kim M."/>
        </authorList>
    </citation>
    <scope>NUCLEOTIDE SEQUENCE [LARGE SCALE GENOMIC DNA]</scope>
    <source>
        <strain evidence="1 2">PMF1</strain>
    </source>
</reference>
<evidence type="ECO:0000313" key="1">
    <source>
        <dbReference type="EMBL" id="QBE97483.1"/>
    </source>
</evidence>
<dbReference type="EMBL" id="CP035945">
    <property type="protein sequence ID" value="QBE97483.1"/>
    <property type="molecule type" value="Genomic_DNA"/>
</dbReference>
<sequence>MKETHFDIFDKVYSCYYRVVKKILEEASVHPVTRKDMEAIASVYGYGESALTIVPKLLDRDWDLLRPEDGKHFFSKVIPCKVPLTDLQRSWLKALLADRRIQCFLSKEELEEAAHSLKDTEPLFRQEDFHYFDRCLDGDDYSFPAYRKHFRTILEALESGLVLQISYRGKHGGSVRYEAAPYQLQYSEKDDKFRLCCLKKKGGRYSLNTTLNLNKIDDCRLTSEKVPDTALHLRFSPIQKSREPVLLEISKERNSLERCMLHFANYEKHTEYDDKRDVYYCSIYYDLADETELLIDVLSFGPVIRVLGPASFLSQVRRRVKRQHEMLAR</sequence>
<proteinExistence type="predicted"/>
<evidence type="ECO:0000313" key="2">
    <source>
        <dbReference type="Proteomes" id="UP000289794"/>
    </source>
</evidence>
<organism evidence="1 2">
    <name type="scientific">Blautia producta</name>
    <dbReference type="NCBI Taxonomy" id="33035"/>
    <lineage>
        <taxon>Bacteria</taxon>
        <taxon>Bacillati</taxon>
        <taxon>Bacillota</taxon>
        <taxon>Clostridia</taxon>
        <taxon>Lachnospirales</taxon>
        <taxon>Lachnospiraceae</taxon>
        <taxon>Blautia</taxon>
    </lineage>
</organism>
<name>A0A4P6M1W4_9FIRM</name>